<keyword evidence="3" id="KW-0833">Ubl conjugation pathway</keyword>
<protein>
    <recommendedName>
        <fullName evidence="6">F-box protein GID2</fullName>
    </recommendedName>
</protein>
<dbReference type="PROSITE" id="PS50181">
    <property type="entry name" value="FBOX"/>
    <property type="match status" value="1"/>
</dbReference>
<dbReference type="InterPro" id="IPR044184">
    <property type="entry name" value="SNE/GID2"/>
</dbReference>
<dbReference type="Gene3D" id="1.20.1280.50">
    <property type="match status" value="1"/>
</dbReference>
<dbReference type="CDD" id="cd22151">
    <property type="entry name" value="F-box_AtGID2-like"/>
    <property type="match status" value="1"/>
</dbReference>
<evidence type="ECO:0000256" key="3">
    <source>
        <dbReference type="ARBA" id="ARBA00022786"/>
    </source>
</evidence>
<name>A0A835IN13_9MAGN</name>
<dbReference type="FunFam" id="1.20.1280.50:FF:000067">
    <property type="entry name" value="F-box protein GID2"/>
    <property type="match status" value="1"/>
</dbReference>
<dbReference type="AlphaFoldDB" id="A0A835IN13"/>
<evidence type="ECO:0000259" key="7">
    <source>
        <dbReference type="PROSITE" id="PS50181"/>
    </source>
</evidence>
<evidence type="ECO:0000256" key="4">
    <source>
        <dbReference type="ARBA" id="ARBA00022941"/>
    </source>
</evidence>
<dbReference type="InterPro" id="IPR001810">
    <property type="entry name" value="F-box_dom"/>
</dbReference>
<dbReference type="EMBL" id="JADFTS010000002">
    <property type="protein sequence ID" value="KAF9621980.1"/>
    <property type="molecule type" value="Genomic_DNA"/>
</dbReference>
<dbReference type="GO" id="GO:0009740">
    <property type="term" value="P:gibberellic acid mediated signaling pathway"/>
    <property type="evidence" value="ECO:0007669"/>
    <property type="project" value="UniProtKB-KW"/>
</dbReference>
<keyword evidence="9" id="KW-1185">Reference proteome</keyword>
<reference evidence="8 9" key="1">
    <citation type="submission" date="2020-10" db="EMBL/GenBank/DDBJ databases">
        <title>The Coptis chinensis genome and diversification of protoberbering-type alkaloids.</title>
        <authorList>
            <person name="Wang B."/>
            <person name="Shu S."/>
            <person name="Song C."/>
            <person name="Liu Y."/>
        </authorList>
    </citation>
    <scope>NUCLEOTIDE SEQUENCE [LARGE SCALE GENOMIC DNA]</scope>
    <source>
        <strain evidence="8">HL-2020</strain>
        <tissue evidence="8">Leaf</tissue>
    </source>
</reference>
<sequence length="166" mass="19139">MKRPLEEHQTVVIDNKSKKKMKTDEQGGCEQATVFTNLGEDLLFEVLKHADPKTLASAACVSKQWSKTAQDERLWEMIYTRHWASKTFNSNPKKLRSMVLNMGGFRRIYSQSLWPLLKPFYSSPSSSLSPAPKMPTHWGKDEVHLSLSLLSIRYFQNMNPIIKRPN</sequence>
<comment type="caution">
    <text evidence="8">The sequence shown here is derived from an EMBL/GenBank/DDBJ whole genome shotgun (WGS) entry which is preliminary data.</text>
</comment>
<dbReference type="PANTHER" id="PTHR47750">
    <property type="entry name" value="F-BOX PROTEIN SNE"/>
    <property type="match status" value="1"/>
</dbReference>
<feature type="domain" description="F-box" evidence="7">
    <location>
        <begin position="32"/>
        <end position="78"/>
    </location>
</feature>
<dbReference type="Proteomes" id="UP000631114">
    <property type="component" value="Unassembled WGS sequence"/>
</dbReference>
<proteinExistence type="predicted"/>
<dbReference type="GO" id="GO:0019005">
    <property type="term" value="C:SCF ubiquitin ligase complex"/>
    <property type="evidence" value="ECO:0007669"/>
    <property type="project" value="InterPro"/>
</dbReference>
<evidence type="ECO:0000256" key="2">
    <source>
        <dbReference type="ARBA" id="ARBA00004906"/>
    </source>
</evidence>
<evidence type="ECO:0000256" key="1">
    <source>
        <dbReference type="ARBA" id="ARBA00004123"/>
    </source>
</evidence>
<keyword evidence="5" id="KW-0539">Nucleus</keyword>
<evidence type="ECO:0000313" key="9">
    <source>
        <dbReference type="Proteomes" id="UP000631114"/>
    </source>
</evidence>
<dbReference type="GO" id="GO:0009937">
    <property type="term" value="P:regulation of gibberellic acid mediated signaling pathway"/>
    <property type="evidence" value="ECO:0007669"/>
    <property type="project" value="InterPro"/>
</dbReference>
<evidence type="ECO:0000256" key="6">
    <source>
        <dbReference type="ARBA" id="ARBA00069742"/>
    </source>
</evidence>
<dbReference type="SUPFAM" id="SSF81383">
    <property type="entry name" value="F-box domain"/>
    <property type="match status" value="1"/>
</dbReference>
<dbReference type="InterPro" id="IPR036047">
    <property type="entry name" value="F-box-like_dom_sf"/>
</dbReference>
<evidence type="ECO:0000256" key="5">
    <source>
        <dbReference type="ARBA" id="ARBA00023242"/>
    </source>
</evidence>
<keyword evidence="4" id="KW-0939">Gibberellin signaling pathway</keyword>
<dbReference type="OrthoDB" id="1896968at2759"/>
<organism evidence="8 9">
    <name type="scientific">Coptis chinensis</name>
    <dbReference type="NCBI Taxonomy" id="261450"/>
    <lineage>
        <taxon>Eukaryota</taxon>
        <taxon>Viridiplantae</taxon>
        <taxon>Streptophyta</taxon>
        <taxon>Embryophyta</taxon>
        <taxon>Tracheophyta</taxon>
        <taxon>Spermatophyta</taxon>
        <taxon>Magnoliopsida</taxon>
        <taxon>Ranunculales</taxon>
        <taxon>Ranunculaceae</taxon>
        <taxon>Coptidoideae</taxon>
        <taxon>Coptis</taxon>
    </lineage>
</organism>
<evidence type="ECO:0000313" key="8">
    <source>
        <dbReference type="EMBL" id="KAF9621980.1"/>
    </source>
</evidence>
<dbReference type="Pfam" id="PF12937">
    <property type="entry name" value="F-box-like"/>
    <property type="match status" value="1"/>
</dbReference>
<gene>
    <name evidence="8" type="ORF">IFM89_029200</name>
</gene>
<dbReference type="PANTHER" id="PTHR47750:SF7">
    <property type="entry name" value="F-BOX PROTEIN"/>
    <property type="match status" value="1"/>
</dbReference>
<dbReference type="GO" id="GO:0005634">
    <property type="term" value="C:nucleus"/>
    <property type="evidence" value="ECO:0007669"/>
    <property type="project" value="UniProtKB-SubCell"/>
</dbReference>
<comment type="subcellular location">
    <subcellularLocation>
        <location evidence="1">Nucleus</location>
    </subcellularLocation>
</comment>
<accession>A0A835IN13</accession>
<comment type="pathway">
    <text evidence="2">Protein modification; protein ubiquitination.</text>
</comment>